<sequence length="615" mass="67654">MDDYPPIADHGLVGDLQTAALIAADGTVDWWCTPRFDSPSVFASLLDSDRGGHCRLAADAGDGVTVRQLYLADTAVLVTRYMAPDGVGEVVDFMEPDPSTIPSALHRLVRVARVVRGSLPFELICRPRFDYGRAAHSLDRLDDGSVVFHGPDTDLHLQATAPAHLHPDGSDVTARFTLHAGELAAIVLTSESGHAATRSGRPGGPAPDAEAIVAAFDACRTFWLTWLRSCRYRGRWHEMVVRSAITLKLLTYAPTGAPIAAATMGLPEQIGGERNWDYRYTWIRDASLSVRALIDLGFTDEANAFRRWLRERLDAGASAPGEPLQIMYRVDGEPRLVEEVLDHLEGYHRSAPVRAGNAAADQIQLDIYGEAAYALAQSADIGGVRGWKVFAGLLDWLADHWDRPDEGIWETRGGRHDFTYSRLMTWVAFDRGVQLATAHSRPADIGRWLAVRDTVFHQIVDRGWSEKRSAFVQHYDTDVLDASLLLMPRVGFLAPTDPDWLTTLDAMDEELVSDSLVYRYDPAASPDGLLGSEGTFNLCSFLYVQALAKSGRIDQARYAFDKMLTYANHVGLFAEEIGPSGEQLGNFPQAFTHLALIDAAIALDEELDRAEVAAR</sequence>
<organism evidence="3 4">
    <name type="scientific">Streptomyces longisporus</name>
    <dbReference type="NCBI Taxonomy" id="1948"/>
    <lineage>
        <taxon>Bacteria</taxon>
        <taxon>Bacillati</taxon>
        <taxon>Actinomycetota</taxon>
        <taxon>Actinomycetes</taxon>
        <taxon>Kitasatosporales</taxon>
        <taxon>Streptomycetaceae</taxon>
        <taxon>Streptomyces</taxon>
    </lineage>
</organism>
<keyword evidence="3" id="KW-0378">Hydrolase</keyword>
<dbReference type="PANTHER" id="PTHR31616">
    <property type="entry name" value="TREHALASE"/>
    <property type="match status" value="1"/>
</dbReference>
<dbReference type="GO" id="GO:0016787">
    <property type="term" value="F:hydrolase activity"/>
    <property type="evidence" value="ECO:0007669"/>
    <property type="project" value="UniProtKB-KW"/>
</dbReference>
<dbReference type="Pfam" id="PF19291">
    <property type="entry name" value="TREH_N"/>
    <property type="match status" value="1"/>
</dbReference>
<keyword evidence="4" id="KW-1185">Reference proteome</keyword>
<accession>A0ABN3NF12</accession>
<evidence type="ECO:0000313" key="4">
    <source>
        <dbReference type="Proteomes" id="UP001501777"/>
    </source>
</evidence>
<dbReference type="PANTHER" id="PTHR31616:SF0">
    <property type="entry name" value="GLUCAN 1,4-ALPHA-GLUCOSIDASE"/>
    <property type="match status" value="1"/>
</dbReference>
<evidence type="ECO:0000259" key="2">
    <source>
        <dbReference type="Pfam" id="PF19291"/>
    </source>
</evidence>
<dbReference type="InterPro" id="IPR045582">
    <property type="entry name" value="Trehalase-like_N"/>
</dbReference>
<dbReference type="InterPro" id="IPR011613">
    <property type="entry name" value="GH15-like"/>
</dbReference>
<dbReference type="Gene3D" id="1.50.10.10">
    <property type="match status" value="1"/>
</dbReference>
<gene>
    <name evidence="3" type="ORF">GCM10010276_81080</name>
</gene>
<comment type="caution">
    <text evidence="3">The sequence shown here is derived from an EMBL/GenBank/DDBJ whole genome shotgun (WGS) entry which is preliminary data.</text>
</comment>
<dbReference type="Proteomes" id="UP001501777">
    <property type="component" value="Unassembled WGS sequence"/>
</dbReference>
<dbReference type="SUPFAM" id="SSF48208">
    <property type="entry name" value="Six-hairpin glycosidases"/>
    <property type="match status" value="1"/>
</dbReference>
<protein>
    <submittedName>
        <fullName evidence="3">Glycoside hydrolase family 15 protein</fullName>
    </submittedName>
</protein>
<dbReference type="EMBL" id="BAAASG010000025">
    <property type="protein sequence ID" value="GAA2518928.1"/>
    <property type="molecule type" value="Genomic_DNA"/>
</dbReference>
<feature type="domain" description="GH15-like" evidence="1">
    <location>
        <begin position="237"/>
        <end position="600"/>
    </location>
</feature>
<reference evidence="3 4" key="1">
    <citation type="journal article" date="2019" name="Int. J. Syst. Evol. Microbiol.">
        <title>The Global Catalogue of Microorganisms (GCM) 10K type strain sequencing project: providing services to taxonomists for standard genome sequencing and annotation.</title>
        <authorList>
            <consortium name="The Broad Institute Genomics Platform"/>
            <consortium name="The Broad Institute Genome Sequencing Center for Infectious Disease"/>
            <person name="Wu L."/>
            <person name="Ma J."/>
        </authorList>
    </citation>
    <scope>NUCLEOTIDE SEQUENCE [LARGE SCALE GENOMIC DNA]</scope>
    <source>
        <strain evidence="3 4">JCM 4395</strain>
    </source>
</reference>
<dbReference type="RefSeq" id="WP_344406119.1">
    <property type="nucleotide sequence ID" value="NZ_BAAASG010000025.1"/>
</dbReference>
<dbReference type="InterPro" id="IPR008928">
    <property type="entry name" value="6-hairpin_glycosidase_sf"/>
</dbReference>
<proteinExistence type="predicted"/>
<dbReference type="Pfam" id="PF00723">
    <property type="entry name" value="Glyco_hydro_15"/>
    <property type="match status" value="1"/>
</dbReference>
<feature type="domain" description="Trehalase-like N-terminal" evidence="2">
    <location>
        <begin position="4"/>
        <end position="195"/>
    </location>
</feature>
<name>A0ABN3NF12_STRLO</name>
<evidence type="ECO:0000313" key="3">
    <source>
        <dbReference type="EMBL" id="GAA2518928.1"/>
    </source>
</evidence>
<dbReference type="InterPro" id="IPR012341">
    <property type="entry name" value="6hp_glycosidase-like_sf"/>
</dbReference>
<evidence type="ECO:0000259" key="1">
    <source>
        <dbReference type="Pfam" id="PF00723"/>
    </source>
</evidence>